<dbReference type="InterPro" id="IPR043502">
    <property type="entry name" value="DNA/RNA_pol_sf"/>
</dbReference>
<proteinExistence type="predicted"/>
<dbReference type="AlphaFoldDB" id="A0A151RCF1"/>
<sequence length="426" mass="48302">MKFPGSDGKIISVKANQKTARQCYTESLKISSSCKQSKKDPPTVAHITHVEIANLDPRSDYHDKRPSPIDELDDLQIGKLPGQCTKISRQLSPELRQQLEAEILKNADLFAWSSADMPGINADFIYHRLATHKEAKPVETIITETQKLLNAGFIREVRYTTWLANVVLVKKSSGKWCMCVDYTNLNRACPKDSYPLPSIDRLVDGASGHALLSFLNAYSRYNRPGRMTSIWSYLKEGTVPEDKDEARKVRMRSTKFVIIGDELFKRGIAIPLLKCLTPPQAAPVIEEFHWGISGMHSGARSMATRVLQAGYYWPTLKLDCQDYVQKCKECQQFGNTHRQPPEALHHMMSAWPFSQWGIDILGPFPPAKGQLKFFLVVIDNFTKWIETCPLAKITTENVQRFTWRSIICRFGIPPTLVTDNGRQFIA</sequence>
<evidence type="ECO:0000259" key="1">
    <source>
        <dbReference type="PROSITE" id="PS50994"/>
    </source>
</evidence>
<dbReference type="Gene3D" id="3.30.420.10">
    <property type="entry name" value="Ribonuclease H-like superfamily/Ribonuclease H"/>
    <property type="match status" value="1"/>
</dbReference>
<dbReference type="InterPro" id="IPR036397">
    <property type="entry name" value="RNaseH_sf"/>
</dbReference>
<dbReference type="Gene3D" id="3.30.70.270">
    <property type="match status" value="1"/>
</dbReference>
<accession>A0A151RCF1</accession>
<dbReference type="InterPro" id="IPR041588">
    <property type="entry name" value="Integrase_H2C2"/>
</dbReference>
<dbReference type="PANTHER" id="PTHR37984">
    <property type="entry name" value="PROTEIN CBG26694"/>
    <property type="match status" value="1"/>
</dbReference>
<dbReference type="Pfam" id="PF17921">
    <property type="entry name" value="Integrase_H2C2"/>
    <property type="match status" value="1"/>
</dbReference>
<protein>
    <submittedName>
        <fullName evidence="2">Gypsy retrotransposon integrase-like protein 1</fullName>
    </submittedName>
</protein>
<dbReference type="GO" id="GO:0003676">
    <property type="term" value="F:nucleic acid binding"/>
    <property type="evidence" value="ECO:0007669"/>
    <property type="project" value="InterPro"/>
</dbReference>
<dbReference type="Gene3D" id="1.10.340.70">
    <property type="match status" value="1"/>
</dbReference>
<dbReference type="GO" id="GO:0015074">
    <property type="term" value="P:DNA integration"/>
    <property type="evidence" value="ECO:0007669"/>
    <property type="project" value="InterPro"/>
</dbReference>
<dbReference type="InterPro" id="IPR043128">
    <property type="entry name" value="Rev_trsase/Diguanyl_cyclase"/>
</dbReference>
<name>A0A151RCF1_CAJCA</name>
<evidence type="ECO:0000313" key="2">
    <source>
        <dbReference type="EMBL" id="KYP40262.1"/>
    </source>
</evidence>
<gene>
    <name evidence="2" type="ORF">KK1_038416</name>
</gene>
<organism evidence="2 3">
    <name type="scientific">Cajanus cajan</name>
    <name type="common">Pigeon pea</name>
    <name type="synonym">Cajanus indicus</name>
    <dbReference type="NCBI Taxonomy" id="3821"/>
    <lineage>
        <taxon>Eukaryota</taxon>
        <taxon>Viridiplantae</taxon>
        <taxon>Streptophyta</taxon>
        <taxon>Embryophyta</taxon>
        <taxon>Tracheophyta</taxon>
        <taxon>Spermatophyta</taxon>
        <taxon>Magnoliopsida</taxon>
        <taxon>eudicotyledons</taxon>
        <taxon>Gunneridae</taxon>
        <taxon>Pentapetalae</taxon>
        <taxon>rosids</taxon>
        <taxon>fabids</taxon>
        <taxon>Fabales</taxon>
        <taxon>Fabaceae</taxon>
        <taxon>Papilionoideae</taxon>
        <taxon>50 kb inversion clade</taxon>
        <taxon>NPAAA clade</taxon>
        <taxon>indigoferoid/millettioid clade</taxon>
        <taxon>Phaseoleae</taxon>
        <taxon>Cajanus</taxon>
    </lineage>
</organism>
<dbReference type="InterPro" id="IPR050951">
    <property type="entry name" value="Retrovirus_Pol_polyprotein"/>
</dbReference>
<dbReference type="Pfam" id="PF00665">
    <property type="entry name" value="rve"/>
    <property type="match status" value="1"/>
</dbReference>
<dbReference type="Gramene" id="C.cajan_38303.t">
    <property type="protein sequence ID" value="C.cajan_38303.t"/>
    <property type="gene ID" value="C.cajan_38303"/>
</dbReference>
<dbReference type="PANTHER" id="PTHR37984:SF5">
    <property type="entry name" value="PROTEIN NYNRIN-LIKE"/>
    <property type="match status" value="1"/>
</dbReference>
<dbReference type="EMBL" id="KQ483848">
    <property type="protein sequence ID" value="KYP40262.1"/>
    <property type="molecule type" value="Genomic_DNA"/>
</dbReference>
<dbReference type="SUPFAM" id="SSF56672">
    <property type="entry name" value="DNA/RNA polymerases"/>
    <property type="match status" value="1"/>
</dbReference>
<dbReference type="SUPFAM" id="SSF53098">
    <property type="entry name" value="Ribonuclease H-like"/>
    <property type="match status" value="1"/>
</dbReference>
<dbReference type="InterPro" id="IPR001584">
    <property type="entry name" value="Integrase_cat-core"/>
</dbReference>
<reference evidence="2" key="1">
    <citation type="journal article" date="2012" name="Nat. Biotechnol.">
        <title>Draft genome sequence of pigeonpea (Cajanus cajan), an orphan legume crop of resource-poor farmers.</title>
        <authorList>
            <person name="Varshney R.K."/>
            <person name="Chen W."/>
            <person name="Li Y."/>
            <person name="Bharti A.K."/>
            <person name="Saxena R.K."/>
            <person name="Schlueter J.A."/>
            <person name="Donoghue M.T."/>
            <person name="Azam S."/>
            <person name="Fan G."/>
            <person name="Whaley A.M."/>
            <person name="Farmer A.D."/>
            <person name="Sheridan J."/>
            <person name="Iwata A."/>
            <person name="Tuteja R."/>
            <person name="Penmetsa R.V."/>
            <person name="Wu W."/>
            <person name="Upadhyaya H.D."/>
            <person name="Yang S.P."/>
            <person name="Shah T."/>
            <person name="Saxena K.B."/>
            <person name="Michael T."/>
            <person name="McCombie W.R."/>
            <person name="Yang B."/>
            <person name="Zhang G."/>
            <person name="Yang H."/>
            <person name="Wang J."/>
            <person name="Spillane C."/>
            <person name="Cook D.R."/>
            <person name="May G.D."/>
            <person name="Xu X."/>
            <person name="Jackson S.A."/>
        </authorList>
    </citation>
    <scope>NUCLEOTIDE SEQUENCE [LARGE SCALE GENOMIC DNA]</scope>
</reference>
<feature type="domain" description="Integrase catalytic" evidence="1">
    <location>
        <begin position="348"/>
        <end position="426"/>
    </location>
</feature>
<dbReference type="PROSITE" id="PS50994">
    <property type="entry name" value="INTEGRASE"/>
    <property type="match status" value="1"/>
</dbReference>
<evidence type="ECO:0000313" key="3">
    <source>
        <dbReference type="Proteomes" id="UP000075243"/>
    </source>
</evidence>
<keyword evidence="3" id="KW-1185">Reference proteome</keyword>
<dbReference type="InterPro" id="IPR012337">
    <property type="entry name" value="RNaseH-like_sf"/>
</dbReference>
<dbReference type="Gene3D" id="3.10.10.10">
    <property type="entry name" value="HIV Type 1 Reverse Transcriptase, subunit A, domain 1"/>
    <property type="match status" value="1"/>
</dbReference>
<dbReference type="Proteomes" id="UP000075243">
    <property type="component" value="Unassembled WGS sequence"/>
</dbReference>